<proteinExistence type="predicted"/>
<evidence type="ECO:0000313" key="2">
    <source>
        <dbReference type="EMBL" id="KAK4320390.1"/>
    </source>
</evidence>
<comment type="caution">
    <text evidence="2">The sequence shown here is derived from an EMBL/GenBank/DDBJ whole genome shotgun (WGS) entry which is preliminary data.</text>
</comment>
<keyword evidence="3" id="KW-1185">Reference proteome</keyword>
<evidence type="ECO:0000256" key="1">
    <source>
        <dbReference type="SAM" id="MobiDB-lite"/>
    </source>
</evidence>
<organism evidence="2 3">
    <name type="scientific">Petrolisthes manimaculis</name>
    <dbReference type="NCBI Taxonomy" id="1843537"/>
    <lineage>
        <taxon>Eukaryota</taxon>
        <taxon>Metazoa</taxon>
        <taxon>Ecdysozoa</taxon>
        <taxon>Arthropoda</taxon>
        <taxon>Crustacea</taxon>
        <taxon>Multicrustacea</taxon>
        <taxon>Malacostraca</taxon>
        <taxon>Eumalacostraca</taxon>
        <taxon>Eucarida</taxon>
        <taxon>Decapoda</taxon>
        <taxon>Pleocyemata</taxon>
        <taxon>Anomura</taxon>
        <taxon>Galatheoidea</taxon>
        <taxon>Porcellanidae</taxon>
        <taxon>Petrolisthes</taxon>
    </lineage>
</organism>
<dbReference type="Proteomes" id="UP001292094">
    <property type="component" value="Unassembled WGS sequence"/>
</dbReference>
<reference evidence="2" key="1">
    <citation type="submission" date="2023-11" db="EMBL/GenBank/DDBJ databases">
        <title>Genome assemblies of two species of porcelain crab, Petrolisthes cinctipes and Petrolisthes manimaculis (Anomura: Porcellanidae).</title>
        <authorList>
            <person name="Angst P."/>
        </authorList>
    </citation>
    <scope>NUCLEOTIDE SEQUENCE</scope>
    <source>
        <strain evidence="2">PB745_02</strain>
        <tissue evidence="2">Gill</tissue>
    </source>
</reference>
<dbReference type="EMBL" id="JAWZYT010000672">
    <property type="protein sequence ID" value="KAK4320390.1"/>
    <property type="molecule type" value="Genomic_DNA"/>
</dbReference>
<accession>A0AAE1UIL5</accession>
<protein>
    <submittedName>
        <fullName evidence="2">Uncharacterized protein</fullName>
    </submittedName>
</protein>
<name>A0AAE1UIL5_9EUCA</name>
<evidence type="ECO:0000313" key="3">
    <source>
        <dbReference type="Proteomes" id="UP001292094"/>
    </source>
</evidence>
<feature type="region of interest" description="Disordered" evidence="1">
    <location>
        <begin position="108"/>
        <end position="145"/>
    </location>
</feature>
<gene>
    <name evidence="2" type="ORF">Pmani_008741</name>
</gene>
<sequence length="145" mass="15355">MTLSGGETNPLSSAISLVSAVSCSVSACTTLSFLSGSAKILSINSSFVNLVNWFRWSFRRSDTAFADQKALSTAQTALHTDPVGGHHNTPSLWDLHCLHTTICRQAGRGSENRQALADSLSTPTPGRDSEYGLALADSLSTPGRE</sequence>
<dbReference type="AlphaFoldDB" id="A0AAE1UIL5"/>